<comment type="caution">
    <text evidence="9">The sequence shown here is derived from an EMBL/GenBank/DDBJ whole genome shotgun (WGS) entry which is preliminary data.</text>
</comment>
<dbReference type="PANTHER" id="PTHR30465">
    <property type="entry name" value="INNER MEMBRANE ABC TRANSPORTER"/>
    <property type="match status" value="1"/>
</dbReference>
<dbReference type="InterPro" id="IPR035906">
    <property type="entry name" value="MetI-like_sf"/>
</dbReference>
<gene>
    <name evidence="9" type="ORF">J27TS8_41350</name>
</gene>
<comment type="subcellular location">
    <subcellularLocation>
        <location evidence="1 7">Cell membrane</location>
        <topology evidence="1 7">Multi-pass membrane protein</topology>
    </subcellularLocation>
</comment>
<dbReference type="RefSeq" id="WP_137744740.1">
    <property type="nucleotide sequence ID" value="NZ_BORC01000011.1"/>
</dbReference>
<evidence type="ECO:0000256" key="6">
    <source>
        <dbReference type="ARBA" id="ARBA00023136"/>
    </source>
</evidence>
<dbReference type="PANTHER" id="PTHR30465:SF0">
    <property type="entry name" value="OLIGOPEPTIDE TRANSPORT SYSTEM PERMEASE PROTEIN APPB"/>
    <property type="match status" value="1"/>
</dbReference>
<dbReference type="OrthoDB" id="2551456at2"/>
<keyword evidence="5 7" id="KW-1133">Transmembrane helix</keyword>
<dbReference type="EMBL" id="BORC01000011">
    <property type="protein sequence ID" value="GIN64142.1"/>
    <property type="molecule type" value="Genomic_DNA"/>
</dbReference>
<feature type="transmembrane region" description="Helical" evidence="7">
    <location>
        <begin position="166"/>
        <end position="189"/>
    </location>
</feature>
<keyword evidence="2 7" id="KW-0813">Transport</keyword>
<evidence type="ECO:0000256" key="4">
    <source>
        <dbReference type="ARBA" id="ARBA00022692"/>
    </source>
</evidence>
<keyword evidence="6 7" id="KW-0472">Membrane</keyword>
<keyword evidence="3" id="KW-1003">Cell membrane</keyword>
<keyword evidence="4 7" id="KW-0812">Transmembrane</keyword>
<feature type="transmembrane region" description="Helical" evidence="7">
    <location>
        <begin position="266"/>
        <end position="287"/>
    </location>
</feature>
<evidence type="ECO:0000256" key="1">
    <source>
        <dbReference type="ARBA" id="ARBA00004651"/>
    </source>
</evidence>
<dbReference type="SUPFAM" id="SSF161098">
    <property type="entry name" value="MetI-like"/>
    <property type="match status" value="1"/>
</dbReference>
<dbReference type="Gene3D" id="1.10.3720.10">
    <property type="entry name" value="MetI-like"/>
    <property type="match status" value="1"/>
</dbReference>
<reference evidence="9" key="1">
    <citation type="submission" date="2021-03" db="EMBL/GenBank/DDBJ databases">
        <title>Antimicrobial resistance genes in bacteria isolated from Japanese honey, and their potential for conferring macrolide and lincosamide resistance in the American foulbrood pathogen Paenibacillus larvae.</title>
        <authorList>
            <person name="Okamoto M."/>
            <person name="Kumagai M."/>
            <person name="Kanamori H."/>
            <person name="Takamatsu D."/>
        </authorList>
    </citation>
    <scope>NUCLEOTIDE SEQUENCE</scope>
    <source>
        <strain evidence="9">J27TS8</strain>
    </source>
</reference>
<accession>A0A919WLY3</accession>
<dbReference type="AlphaFoldDB" id="A0A919WLY3"/>
<evidence type="ECO:0000313" key="10">
    <source>
        <dbReference type="Proteomes" id="UP000682111"/>
    </source>
</evidence>
<dbReference type="GO" id="GO:0005886">
    <property type="term" value="C:plasma membrane"/>
    <property type="evidence" value="ECO:0007669"/>
    <property type="project" value="UniProtKB-SubCell"/>
</dbReference>
<evidence type="ECO:0000256" key="3">
    <source>
        <dbReference type="ARBA" id="ARBA00022475"/>
    </source>
</evidence>
<feature type="transmembrane region" description="Helical" evidence="7">
    <location>
        <begin position="90"/>
        <end position="112"/>
    </location>
</feature>
<evidence type="ECO:0000259" key="8">
    <source>
        <dbReference type="PROSITE" id="PS50928"/>
    </source>
</evidence>
<feature type="transmembrane region" description="Helical" evidence="7">
    <location>
        <begin position="6"/>
        <end position="25"/>
    </location>
</feature>
<dbReference type="GO" id="GO:0055085">
    <property type="term" value="P:transmembrane transport"/>
    <property type="evidence" value="ECO:0007669"/>
    <property type="project" value="InterPro"/>
</dbReference>
<evidence type="ECO:0000256" key="7">
    <source>
        <dbReference type="RuleBase" id="RU363032"/>
    </source>
</evidence>
<sequence>MAWDFIKSLLVFLIIIFAFVLLLLLPREMDITHHGGLVFTADFPFTFDLYKEKIAAFVEHFRMEKGFGNNSMGVPILEEVQKLLLRDFTIIVPALLLSMGAGTLLGIVQFYFRDKIIGKVQAFFSWIFSSIPDFFLFIALQYLLIKLFYIGVPKFSLYGNDHWYNFLIPMIAITVFPMVHMVKFTSAALENEMGQDYLRTARSKGLTTLNILKHMIWNCLYSILNQTQFVMLYLLTSLPIMQKLASFQGAGYHLLTSIQEFDEPRALAFMLPYLLMMFATIVLSKLLKYKLLPQKAGALQ</sequence>
<feature type="transmembrane region" description="Helical" evidence="7">
    <location>
        <begin position="124"/>
        <end position="145"/>
    </location>
</feature>
<feature type="domain" description="ABC transmembrane type-1" evidence="8">
    <location>
        <begin position="84"/>
        <end position="287"/>
    </location>
</feature>
<dbReference type="InterPro" id="IPR000515">
    <property type="entry name" value="MetI-like"/>
</dbReference>
<keyword evidence="10" id="KW-1185">Reference proteome</keyword>
<evidence type="ECO:0000313" key="9">
    <source>
        <dbReference type="EMBL" id="GIN64142.1"/>
    </source>
</evidence>
<dbReference type="Proteomes" id="UP000682111">
    <property type="component" value="Unassembled WGS sequence"/>
</dbReference>
<protein>
    <recommendedName>
        <fullName evidence="8">ABC transmembrane type-1 domain-containing protein</fullName>
    </recommendedName>
</protein>
<proteinExistence type="inferred from homology"/>
<evidence type="ECO:0000256" key="2">
    <source>
        <dbReference type="ARBA" id="ARBA00022448"/>
    </source>
</evidence>
<dbReference type="Pfam" id="PF00528">
    <property type="entry name" value="BPD_transp_1"/>
    <property type="match status" value="1"/>
</dbReference>
<organism evidence="9 10">
    <name type="scientific">Robertmurraya siralis</name>
    <dbReference type="NCBI Taxonomy" id="77777"/>
    <lineage>
        <taxon>Bacteria</taxon>
        <taxon>Bacillati</taxon>
        <taxon>Bacillota</taxon>
        <taxon>Bacilli</taxon>
        <taxon>Bacillales</taxon>
        <taxon>Bacillaceae</taxon>
        <taxon>Robertmurraya</taxon>
    </lineage>
</organism>
<evidence type="ECO:0000256" key="5">
    <source>
        <dbReference type="ARBA" id="ARBA00022989"/>
    </source>
</evidence>
<dbReference type="PROSITE" id="PS50928">
    <property type="entry name" value="ABC_TM1"/>
    <property type="match status" value="1"/>
</dbReference>
<name>A0A919WLY3_9BACI</name>
<comment type="similarity">
    <text evidence="7">Belongs to the binding-protein-dependent transport system permease family.</text>
</comment>